<protein>
    <recommendedName>
        <fullName evidence="3">Tim44-like domain-containing protein</fullName>
    </recommendedName>
</protein>
<dbReference type="AlphaFoldDB" id="A0A164XRS6"/>
<accession>A0A164XRS6</accession>
<dbReference type="STRING" id="1314777.A0A164XRS6"/>
<sequence>MLSHSSKLMRSRARHARDAIHIRSILQSRNAGSTVATRKTETTTDDSIERFEKAVDMVNRGGAKGLPWNEAVDPWMRTLDLFDVSFSKTFKPPRHPPKSADLSVAASLKESYDRVIGNIRHRSNWLRTELSPWMKSCYAMYELASQDGFHKPSKLPAWRSLPDEALSDALLEEWNTYLANNEGASLLNPQSGLLSPGGRFRPLRSQPQYTLDSTSPSREESTALKTTLLGDPVKVRRIRGVPVDGQMFDFASTKENAWIAGIRWSALEAYLKICYARAKGDRSIIRAYASDPFRSLLLEETRQRKIAANLSSTNSSLGHTYVWKYHGEASPCRVRSLRIRPVHFGRTPPSTGNRLAAHILVSFDTHQSLAVYNSKGGRIDALSTPVGETKRVIENFALEKRMWYNTPWMLKQEMWEGVEAKYRSYDEESF</sequence>
<evidence type="ECO:0000313" key="1">
    <source>
        <dbReference type="EMBL" id="KZS96231.1"/>
    </source>
</evidence>
<dbReference type="EMBL" id="KV419399">
    <property type="protein sequence ID" value="KZS96231.1"/>
    <property type="molecule type" value="Genomic_DNA"/>
</dbReference>
<proteinExistence type="predicted"/>
<gene>
    <name evidence="1" type="ORF">SISNIDRAFT_547705</name>
</gene>
<name>A0A164XRS6_9AGAM</name>
<dbReference type="Proteomes" id="UP000076722">
    <property type="component" value="Unassembled WGS sequence"/>
</dbReference>
<evidence type="ECO:0000313" key="2">
    <source>
        <dbReference type="Proteomes" id="UP000076722"/>
    </source>
</evidence>
<reference evidence="1 2" key="1">
    <citation type="journal article" date="2016" name="Mol. Biol. Evol.">
        <title>Comparative Genomics of Early-Diverging Mushroom-Forming Fungi Provides Insights into the Origins of Lignocellulose Decay Capabilities.</title>
        <authorList>
            <person name="Nagy L.G."/>
            <person name="Riley R."/>
            <person name="Tritt A."/>
            <person name="Adam C."/>
            <person name="Daum C."/>
            <person name="Floudas D."/>
            <person name="Sun H."/>
            <person name="Yadav J.S."/>
            <person name="Pangilinan J."/>
            <person name="Larsson K.H."/>
            <person name="Matsuura K."/>
            <person name="Barry K."/>
            <person name="Labutti K."/>
            <person name="Kuo R."/>
            <person name="Ohm R.A."/>
            <person name="Bhattacharya S.S."/>
            <person name="Shirouzu T."/>
            <person name="Yoshinaga Y."/>
            <person name="Martin F.M."/>
            <person name="Grigoriev I.V."/>
            <person name="Hibbett D.S."/>
        </authorList>
    </citation>
    <scope>NUCLEOTIDE SEQUENCE [LARGE SCALE GENOMIC DNA]</scope>
    <source>
        <strain evidence="1 2">HHB9708</strain>
    </source>
</reference>
<organism evidence="1 2">
    <name type="scientific">Sistotremastrum niveocremeum HHB9708</name>
    <dbReference type="NCBI Taxonomy" id="1314777"/>
    <lineage>
        <taxon>Eukaryota</taxon>
        <taxon>Fungi</taxon>
        <taxon>Dikarya</taxon>
        <taxon>Basidiomycota</taxon>
        <taxon>Agaricomycotina</taxon>
        <taxon>Agaricomycetes</taxon>
        <taxon>Sistotremastrales</taxon>
        <taxon>Sistotremastraceae</taxon>
        <taxon>Sertulicium</taxon>
        <taxon>Sertulicium niveocremeum</taxon>
    </lineage>
</organism>
<dbReference type="Gene3D" id="3.10.450.240">
    <property type="match status" value="1"/>
</dbReference>
<keyword evidence="2" id="KW-1185">Reference proteome</keyword>
<dbReference type="OrthoDB" id="19619at2759"/>
<evidence type="ECO:0008006" key="3">
    <source>
        <dbReference type="Google" id="ProtNLM"/>
    </source>
</evidence>